<dbReference type="EMBL" id="KB445800">
    <property type="protein sequence ID" value="EMD35363.1"/>
    <property type="molecule type" value="Genomic_DNA"/>
</dbReference>
<sequence>MPIDVPKVTEYKALLFDVYGTLIDWETGIYEALKPLLTQSAAGKPLASKETALRAYVSVEGNLQARFPTMRYSDVLELVHAELEARLKNSGTSELVNRAEAGEGPLGQSISSTAHEAGTPEVGTSAAAEGQGDADSAHKAFARSIGAWPPFPDTRPALAELSKHFKLAVLSNIDRDAFAKTRAVLEGPPDDPHHFTFDAVYTAEDAGAYKPQPEALAYALRRLKEELGIEKEQVLVTANSVVHDVIPARKAGVAAVWIERPGSLMGLDGGGEGLRGRHFDTLGDMAEAAKNESVS</sequence>
<feature type="region of interest" description="Disordered" evidence="2">
    <location>
        <begin position="102"/>
        <end position="136"/>
    </location>
</feature>
<proteinExistence type="predicted"/>
<evidence type="ECO:0000313" key="3">
    <source>
        <dbReference type="EMBL" id="EMD35363.1"/>
    </source>
</evidence>
<dbReference type="HOGENOM" id="CLU_045011_3_2_1"/>
<dbReference type="Gene3D" id="1.10.150.750">
    <property type="match status" value="1"/>
</dbReference>
<dbReference type="Gene3D" id="3.40.50.1000">
    <property type="entry name" value="HAD superfamily/HAD-like"/>
    <property type="match status" value="1"/>
</dbReference>
<evidence type="ECO:0000256" key="2">
    <source>
        <dbReference type="SAM" id="MobiDB-lite"/>
    </source>
</evidence>
<dbReference type="SFLD" id="SFLDS00003">
    <property type="entry name" value="Haloacid_Dehalogenase"/>
    <property type="match status" value="1"/>
</dbReference>
<dbReference type="InterPro" id="IPR023214">
    <property type="entry name" value="HAD_sf"/>
</dbReference>
<dbReference type="OrthoDB" id="20198at2759"/>
<gene>
    <name evidence="3" type="ORF">CERSUDRAFT_139083</name>
</gene>
<evidence type="ECO:0000313" key="4">
    <source>
        <dbReference type="Proteomes" id="UP000016930"/>
    </source>
</evidence>
<dbReference type="PANTHER" id="PTHR43316:SF9">
    <property type="entry name" value="ACID DEHALOGENASE, PUTATIVE (AFU_ORTHOLOGUE AFUA_6G14460)-RELATED"/>
    <property type="match status" value="1"/>
</dbReference>
<protein>
    <submittedName>
        <fullName evidence="3">Uncharacterized protein</fullName>
    </submittedName>
</protein>
<reference evidence="3 4" key="1">
    <citation type="journal article" date="2012" name="Proc. Natl. Acad. Sci. U.S.A.">
        <title>Comparative genomics of Ceriporiopsis subvermispora and Phanerochaete chrysosporium provide insight into selective ligninolysis.</title>
        <authorList>
            <person name="Fernandez-Fueyo E."/>
            <person name="Ruiz-Duenas F.J."/>
            <person name="Ferreira P."/>
            <person name="Floudas D."/>
            <person name="Hibbett D.S."/>
            <person name="Canessa P."/>
            <person name="Larrondo L.F."/>
            <person name="James T.Y."/>
            <person name="Seelenfreund D."/>
            <person name="Lobos S."/>
            <person name="Polanco R."/>
            <person name="Tello M."/>
            <person name="Honda Y."/>
            <person name="Watanabe T."/>
            <person name="Watanabe T."/>
            <person name="Ryu J.S."/>
            <person name="Kubicek C.P."/>
            <person name="Schmoll M."/>
            <person name="Gaskell J."/>
            <person name="Hammel K.E."/>
            <person name="St John F.J."/>
            <person name="Vanden Wymelenberg A."/>
            <person name="Sabat G."/>
            <person name="Splinter BonDurant S."/>
            <person name="Syed K."/>
            <person name="Yadav J.S."/>
            <person name="Doddapaneni H."/>
            <person name="Subramanian V."/>
            <person name="Lavin J.L."/>
            <person name="Oguiza J.A."/>
            <person name="Perez G."/>
            <person name="Pisabarro A.G."/>
            <person name="Ramirez L."/>
            <person name="Santoyo F."/>
            <person name="Master E."/>
            <person name="Coutinho P.M."/>
            <person name="Henrissat B."/>
            <person name="Lombard V."/>
            <person name="Magnuson J.K."/>
            <person name="Kuees U."/>
            <person name="Hori C."/>
            <person name="Igarashi K."/>
            <person name="Samejima M."/>
            <person name="Held B.W."/>
            <person name="Barry K.W."/>
            <person name="LaButti K.M."/>
            <person name="Lapidus A."/>
            <person name="Lindquist E.A."/>
            <person name="Lucas S.M."/>
            <person name="Riley R."/>
            <person name="Salamov A.A."/>
            <person name="Hoffmeister D."/>
            <person name="Schwenk D."/>
            <person name="Hadar Y."/>
            <person name="Yarden O."/>
            <person name="de Vries R.P."/>
            <person name="Wiebenga A."/>
            <person name="Stenlid J."/>
            <person name="Eastwood D."/>
            <person name="Grigoriev I.V."/>
            <person name="Berka R.M."/>
            <person name="Blanchette R.A."/>
            <person name="Kersten P."/>
            <person name="Martinez A.T."/>
            <person name="Vicuna R."/>
            <person name="Cullen D."/>
        </authorList>
    </citation>
    <scope>NUCLEOTIDE SEQUENCE [LARGE SCALE GENOMIC DNA]</scope>
    <source>
        <strain evidence="3 4">B</strain>
    </source>
</reference>
<dbReference type="Pfam" id="PF00702">
    <property type="entry name" value="Hydrolase"/>
    <property type="match status" value="1"/>
</dbReference>
<keyword evidence="1" id="KW-0378">Hydrolase</keyword>
<dbReference type="InterPro" id="IPR051540">
    <property type="entry name" value="S-2-haloacid_dehalogenase"/>
</dbReference>
<dbReference type="SUPFAM" id="SSF56784">
    <property type="entry name" value="HAD-like"/>
    <property type="match status" value="1"/>
</dbReference>
<dbReference type="Proteomes" id="UP000016930">
    <property type="component" value="Unassembled WGS sequence"/>
</dbReference>
<keyword evidence="4" id="KW-1185">Reference proteome</keyword>
<dbReference type="SFLD" id="SFLDG01129">
    <property type="entry name" value="C1.5:_HAD__Beta-PGM__Phosphata"/>
    <property type="match status" value="1"/>
</dbReference>
<dbReference type="GO" id="GO:0016787">
    <property type="term" value="F:hydrolase activity"/>
    <property type="evidence" value="ECO:0007669"/>
    <property type="project" value="UniProtKB-KW"/>
</dbReference>
<evidence type="ECO:0000256" key="1">
    <source>
        <dbReference type="ARBA" id="ARBA00022801"/>
    </source>
</evidence>
<accession>M2QE88</accession>
<organism evidence="3 4">
    <name type="scientific">Ceriporiopsis subvermispora (strain B)</name>
    <name type="common">White-rot fungus</name>
    <name type="synonym">Gelatoporia subvermispora</name>
    <dbReference type="NCBI Taxonomy" id="914234"/>
    <lineage>
        <taxon>Eukaryota</taxon>
        <taxon>Fungi</taxon>
        <taxon>Dikarya</taxon>
        <taxon>Basidiomycota</taxon>
        <taxon>Agaricomycotina</taxon>
        <taxon>Agaricomycetes</taxon>
        <taxon>Polyporales</taxon>
        <taxon>Gelatoporiaceae</taxon>
        <taxon>Gelatoporia</taxon>
    </lineage>
</organism>
<dbReference type="PANTHER" id="PTHR43316">
    <property type="entry name" value="HYDROLASE, HALOACID DELAHOGENASE-RELATED"/>
    <property type="match status" value="1"/>
</dbReference>
<dbReference type="InterPro" id="IPR036412">
    <property type="entry name" value="HAD-like_sf"/>
</dbReference>
<name>M2QE88_CERS8</name>
<dbReference type="AlphaFoldDB" id="M2QE88"/>